<keyword evidence="9" id="KW-1185">Reference proteome</keyword>
<evidence type="ECO:0000256" key="1">
    <source>
        <dbReference type="ARBA" id="ARBA00004141"/>
    </source>
</evidence>
<feature type="transmembrane region" description="Helical" evidence="6">
    <location>
        <begin position="212"/>
        <end position="232"/>
    </location>
</feature>
<comment type="caution">
    <text evidence="8">The sequence shown here is derived from an EMBL/GenBank/DDBJ whole genome shotgun (WGS) entry which is preliminary data.</text>
</comment>
<feature type="domain" description="EamA" evidence="7">
    <location>
        <begin position="151"/>
        <end position="286"/>
    </location>
</feature>
<feature type="transmembrane region" description="Helical" evidence="6">
    <location>
        <begin position="5"/>
        <end position="25"/>
    </location>
</feature>
<keyword evidence="3 6" id="KW-0812">Transmembrane</keyword>
<reference evidence="9" key="1">
    <citation type="journal article" date="2019" name="Int. J. Syst. Evol. Microbiol.">
        <title>The Global Catalogue of Microorganisms (GCM) 10K type strain sequencing project: providing services to taxonomists for standard genome sequencing and annotation.</title>
        <authorList>
            <consortium name="The Broad Institute Genomics Platform"/>
            <consortium name="The Broad Institute Genome Sequencing Center for Infectious Disease"/>
            <person name="Wu L."/>
            <person name="Ma J."/>
        </authorList>
    </citation>
    <scope>NUCLEOTIDE SEQUENCE [LARGE SCALE GENOMIC DNA]</scope>
    <source>
        <strain evidence="9">CGMCC 1.15922</strain>
    </source>
</reference>
<accession>A0ABQ3J158</accession>
<feature type="domain" description="EamA" evidence="7">
    <location>
        <begin position="5"/>
        <end position="135"/>
    </location>
</feature>
<dbReference type="EMBL" id="BNAH01000016">
    <property type="protein sequence ID" value="GHF00845.1"/>
    <property type="molecule type" value="Genomic_DNA"/>
</dbReference>
<dbReference type="RefSeq" id="WP_189379355.1">
    <property type="nucleotide sequence ID" value="NZ_BNAH01000016.1"/>
</dbReference>
<dbReference type="InterPro" id="IPR000620">
    <property type="entry name" value="EamA_dom"/>
</dbReference>
<keyword evidence="4 6" id="KW-1133">Transmembrane helix</keyword>
<dbReference type="PANTHER" id="PTHR32322:SF2">
    <property type="entry name" value="EAMA DOMAIN-CONTAINING PROTEIN"/>
    <property type="match status" value="1"/>
</dbReference>
<evidence type="ECO:0000256" key="4">
    <source>
        <dbReference type="ARBA" id="ARBA00022989"/>
    </source>
</evidence>
<comment type="similarity">
    <text evidence="2">Belongs to the EamA transporter family.</text>
</comment>
<feature type="transmembrane region" description="Helical" evidence="6">
    <location>
        <begin position="88"/>
        <end position="106"/>
    </location>
</feature>
<dbReference type="Proteomes" id="UP000626370">
    <property type="component" value="Unassembled WGS sequence"/>
</dbReference>
<evidence type="ECO:0000256" key="5">
    <source>
        <dbReference type="ARBA" id="ARBA00023136"/>
    </source>
</evidence>
<evidence type="ECO:0000259" key="7">
    <source>
        <dbReference type="Pfam" id="PF00892"/>
    </source>
</evidence>
<organism evidence="8 9">
    <name type="scientific">Thalassotalea profundi</name>
    <dbReference type="NCBI Taxonomy" id="2036687"/>
    <lineage>
        <taxon>Bacteria</taxon>
        <taxon>Pseudomonadati</taxon>
        <taxon>Pseudomonadota</taxon>
        <taxon>Gammaproteobacteria</taxon>
        <taxon>Alteromonadales</taxon>
        <taxon>Colwelliaceae</taxon>
        <taxon>Thalassotalea</taxon>
    </lineage>
</organism>
<evidence type="ECO:0000313" key="9">
    <source>
        <dbReference type="Proteomes" id="UP000626370"/>
    </source>
</evidence>
<name>A0ABQ3J158_9GAMM</name>
<evidence type="ECO:0000313" key="8">
    <source>
        <dbReference type="EMBL" id="GHF00845.1"/>
    </source>
</evidence>
<feature type="transmembrane region" description="Helical" evidence="6">
    <location>
        <begin position="118"/>
        <end position="136"/>
    </location>
</feature>
<evidence type="ECO:0000256" key="3">
    <source>
        <dbReference type="ARBA" id="ARBA00022692"/>
    </source>
</evidence>
<dbReference type="InterPro" id="IPR050638">
    <property type="entry name" value="AA-Vitamin_Transporters"/>
</dbReference>
<dbReference type="InterPro" id="IPR037185">
    <property type="entry name" value="EmrE-like"/>
</dbReference>
<evidence type="ECO:0000256" key="2">
    <source>
        <dbReference type="ARBA" id="ARBA00007362"/>
    </source>
</evidence>
<feature type="transmembrane region" description="Helical" evidence="6">
    <location>
        <begin position="267"/>
        <end position="286"/>
    </location>
</feature>
<dbReference type="Pfam" id="PF00892">
    <property type="entry name" value="EamA"/>
    <property type="match status" value="2"/>
</dbReference>
<keyword evidence="5 6" id="KW-0472">Membrane</keyword>
<feature type="transmembrane region" description="Helical" evidence="6">
    <location>
        <begin position="63"/>
        <end position="82"/>
    </location>
</feature>
<dbReference type="SUPFAM" id="SSF103481">
    <property type="entry name" value="Multidrug resistance efflux transporter EmrE"/>
    <property type="match status" value="2"/>
</dbReference>
<proteinExistence type="inferred from homology"/>
<feature type="transmembrane region" description="Helical" evidence="6">
    <location>
        <begin position="244"/>
        <end position="261"/>
    </location>
</feature>
<dbReference type="PANTHER" id="PTHR32322">
    <property type="entry name" value="INNER MEMBRANE TRANSPORTER"/>
    <property type="match status" value="1"/>
</dbReference>
<feature type="transmembrane region" description="Helical" evidence="6">
    <location>
        <begin position="175"/>
        <end position="200"/>
    </location>
</feature>
<feature type="transmembrane region" description="Helical" evidence="6">
    <location>
        <begin position="148"/>
        <end position="168"/>
    </location>
</feature>
<gene>
    <name evidence="8" type="ORF">GCM10011501_32890</name>
</gene>
<comment type="subcellular location">
    <subcellularLocation>
        <location evidence="1">Membrane</location>
        <topology evidence="1">Multi-pass membrane protein</topology>
    </subcellularLocation>
</comment>
<sequence length="306" mass="33723">MNNTFLYIITVIIWGSTWIAINYQLGDVPTEASLCYRFGLAAIVLLAFCRWKNYSLSFKAKAHIQFACFGLTLFGCNYFLLYSAQEHINSALTCIGFSLIMLFNIINASIWYKTKISGRVYLGGALGLIGIVTLFWPEINNTTLGREALIGFSLCLAGTLFASVGNMLSIRNQKLNYALVPSIAWGMTYGAVFMAILLFIQGKEFSFSYTTSYIVSLIYLSIFGSVIAFGSYLTLLNNIGAHKASYASIMFPAIAVIISTFVEDFNWSSYTVVGLSCIFIGNLVVLSPVNKRKKTSIEPVDGACIT</sequence>
<evidence type="ECO:0000256" key="6">
    <source>
        <dbReference type="SAM" id="Phobius"/>
    </source>
</evidence>
<feature type="transmembrane region" description="Helical" evidence="6">
    <location>
        <begin position="31"/>
        <end position="51"/>
    </location>
</feature>
<protein>
    <submittedName>
        <fullName evidence="8">Membrane protein</fullName>
    </submittedName>
</protein>